<evidence type="ECO:0000256" key="1">
    <source>
        <dbReference type="SAM" id="Phobius"/>
    </source>
</evidence>
<protein>
    <submittedName>
        <fullName evidence="2">Uncharacterized protein</fullName>
    </submittedName>
</protein>
<evidence type="ECO:0000313" key="2">
    <source>
        <dbReference type="EMBL" id="CAH1213223.1"/>
    </source>
</evidence>
<comment type="caution">
    <text evidence="2">The sequence shown here is derived from an EMBL/GenBank/DDBJ whole genome shotgun (WGS) entry which is preliminary data.</text>
</comment>
<name>A0ABM9CGJ0_9BACL</name>
<proteinExistence type="predicted"/>
<feature type="transmembrane region" description="Helical" evidence="1">
    <location>
        <begin position="42"/>
        <end position="64"/>
    </location>
</feature>
<dbReference type="EMBL" id="CAKMMF010000021">
    <property type="protein sequence ID" value="CAH1213223.1"/>
    <property type="molecule type" value="Genomic_DNA"/>
</dbReference>
<dbReference type="Proteomes" id="UP000838686">
    <property type="component" value="Unassembled WGS sequence"/>
</dbReference>
<organism evidence="2 3">
    <name type="scientific">Paenibacillus plantiphilus</name>
    <dbReference type="NCBI Taxonomy" id="2905650"/>
    <lineage>
        <taxon>Bacteria</taxon>
        <taxon>Bacillati</taxon>
        <taxon>Bacillota</taxon>
        <taxon>Bacilli</taxon>
        <taxon>Bacillales</taxon>
        <taxon>Paenibacillaceae</taxon>
        <taxon>Paenibacillus</taxon>
    </lineage>
</organism>
<keyword evidence="3" id="KW-1185">Reference proteome</keyword>
<sequence>MMVEPRLSPRSLVVQALHRFSPGDGITTVIGWRVKEIVACPLPATAMIFICAAGTAAAVAAASFDAPLKPPELPAFTMI</sequence>
<keyword evidence="1" id="KW-0472">Membrane</keyword>
<reference evidence="2" key="1">
    <citation type="submission" date="2022-01" db="EMBL/GenBank/DDBJ databases">
        <authorList>
            <person name="Criscuolo A."/>
        </authorList>
    </citation>
    <scope>NUCLEOTIDE SEQUENCE</scope>
    <source>
        <strain evidence="2">CIP111893</strain>
    </source>
</reference>
<gene>
    <name evidence="2" type="ORF">PAECIP111893_03650</name>
</gene>
<evidence type="ECO:0000313" key="3">
    <source>
        <dbReference type="Proteomes" id="UP000838686"/>
    </source>
</evidence>
<accession>A0ABM9CGJ0</accession>
<keyword evidence="1" id="KW-0812">Transmembrane</keyword>
<keyword evidence="1" id="KW-1133">Transmembrane helix</keyword>